<proteinExistence type="predicted"/>
<evidence type="ECO:0000259" key="1">
    <source>
        <dbReference type="Pfam" id="PF18082"/>
    </source>
</evidence>
<reference evidence="3 4" key="1">
    <citation type="submission" date="2019-06" db="EMBL/GenBank/DDBJ databases">
        <title>Sequencing the genomes of 1000 actinobacteria strains.</title>
        <authorList>
            <person name="Klenk H.-P."/>
        </authorList>
    </citation>
    <scope>NUCLEOTIDE SEQUENCE [LARGE SCALE GENOMIC DNA]</scope>
    <source>
        <strain evidence="3 4">DSM 45015</strain>
    </source>
</reference>
<accession>A0A543NIR0</accession>
<organism evidence="3 4">
    <name type="scientific">Haloactinospora alba</name>
    <dbReference type="NCBI Taxonomy" id="405555"/>
    <lineage>
        <taxon>Bacteria</taxon>
        <taxon>Bacillati</taxon>
        <taxon>Actinomycetota</taxon>
        <taxon>Actinomycetes</taxon>
        <taxon>Streptosporangiales</taxon>
        <taxon>Nocardiopsidaceae</taxon>
        <taxon>Haloactinospora</taxon>
    </lineage>
</organism>
<name>A0A543NIR0_9ACTN</name>
<dbReference type="Gene3D" id="3.40.630.120">
    <property type="match status" value="1"/>
</dbReference>
<evidence type="ECO:0000313" key="3">
    <source>
        <dbReference type="EMBL" id="TQN31716.1"/>
    </source>
</evidence>
<dbReference type="Pfam" id="PF18164">
    <property type="entry name" value="GNAT_C"/>
    <property type="match status" value="1"/>
</dbReference>
<protein>
    <recommendedName>
        <fullName evidence="5">DUF5596 domain-containing protein</fullName>
    </recommendedName>
</protein>
<comment type="caution">
    <text evidence="3">The sequence shown here is derived from an EMBL/GenBank/DDBJ whole genome shotgun (WGS) entry which is preliminary data.</text>
</comment>
<dbReference type="AlphaFoldDB" id="A0A543NIR0"/>
<feature type="domain" description="N-acyltransferase N-terminal" evidence="1">
    <location>
        <begin position="42"/>
        <end position="170"/>
    </location>
</feature>
<dbReference type="Pfam" id="PF18082">
    <property type="entry name" value="NAT_N"/>
    <property type="match status" value="1"/>
</dbReference>
<evidence type="ECO:0008006" key="5">
    <source>
        <dbReference type="Google" id="ProtNLM"/>
    </source>
</evidence>
<feature type="domain" description="GNAT-like C-terminal" evidence="2">
    <location>
        <begin position="173"/>
        <end position="334"/>
    </location>
</feature>
<evidence type="ECO:0000313" key="4">
    <source>
        <dbReference type="Proteomes" id="UP000317422"/>
    </source>
</evidence>
<dbReference type="InterPro" id="IPR041644">
    <property type="entry name" value="GNAT_C"/>
</dbReference>
<dbReference type="InterPro" id="IPR041273">
    <property type="entry name" value="NAT_N"/>
</dbReference>
<sequence>MDTDTVVERFGLSETTEAWLYQAAQLPRPSGGVPLPPRWEASGALSVFGLADEDATELVHWWPDDSWPPELWWLLERMYAQVVADLYTRTPEWRHWPALVEADDPRLRCASVFAFAAAVPHLAEVHRRLGVPWEATAATLGDVGRHVAQTRRMFGRVGLETASWIALHFRAGLYALGRLQFEPNVLAEQAAVTWYPASEAASLPAELHPGQPALRVHIPAEGPLDARGVEESLTRARPFFRSCLGTDYPVATCTSWLLDPQLAEYLDPASNIMAFQRRFTLVERQNPGNTDVFRFVFGMPEVRPDEAPQRTRLERAVVEHLRNGGQWHVRTGWLRLG</sequence>
<keyword evidence="4" id="KW-1185">Reference proteome</keyword>
<dbReference type="EMBL" id="VFQC01000001">
    <property type="protein sequence ID" value="TQN31716.1"/>
    <property type="molecule type" value="Genomic_DNA"/>
</dbReference>
<gene>
    <name evidence="3" type="ORF">FHX37_1636</name>
</gene>
<dbReference type="RefSeq" id="WP_141923258.1">
    <property type="nucleotide sequence ID" value="NZ_VFQC01000001.1"/>
</dbReference>
<dbReference type="Proteomes" id="UP000317422">
    <property type="component" value="Unassembled WGS sequence"/>
</dbReference>
<evidence type="ECO:0000259" key="2">
    <source>
        <dbReference type="Pfam" id="PF18164"/>
    </source>
</evidence>
<dbReference type="OrthoDB" id="3229305at2"/>